<evidence type="ECO:0000256" key="6">
    <source>
        <dbReference type="ARBA" id="ARBA00022832"/>
    </source>
</evidence>
<dbReference type="PANTHER" id="PTHR34069">
    <property type="entry name" value="3-OXOACYL-[ACYL-CARRIER-PROTEIN] SYNTHASE 3"/>
    <property type="match status" value="1"/>
</dbReference>
<dbReference type="Pfam" id="PF08545">
    <property type="entry name" value="ACP_syn_III"/>
    <property type="match status" value="1"/>
</dbReference>
<comment type="caution">
    <text evidence="13">The sequence shown here is derived from an EMBL/GenBank/DDBJ whole genome shotgun (WGS) entry which is preliminary data.</text>
</comment>
<proteinExistence type="inferred from homology"/>
<keyword evidence="5" id="KW-0808">Transferase</keyword>
<dbReference type="PANTHER" id="PTHR34069:SF3">
    <property type="entry name" value="ACYL-COA:ACYL-COA ALKYLTRANSFERASE"/>
    <property type="match status" value="1"/>
</dbReference>
<dbReference type="InterPro" id="IPR013751">
    <property type="entry name" value="ACP_syn_III_N"/>
</dbReference>
<dbReference type="SUPFAM" id="SSF53901">
    <property type="entry name" value="Thiolase-like"/>
    <property type="match status" value="1"/>
</dbReference>
<feature type="domain" description="Beta-ketoacyl-[acyl-carrier-protein] synthase III N-terminal" evidence="12">
    <location>
        <begin position="107"/>
        <end position="177"/>
    </location>
</feature>
<dbReference type="RefSeq" id="WP_171626417.1">
    <property type="nucleotide sequence ID" value="NZ_JABBPG010000004.1"/>
</dbReference>
<dbReference type="InterPro" id="IPR004655">
    <property type="entry name" value="FabH"/>
</dbReference>
<evidence type="ECO:0000256" key="5">
    <source>
        <dbReference type="ARBA" id="ARBA00022679"/>
    </source>
</evidence>
<organism evidence="13 14">
    <name type="scientific">Pseudoalteromonas caenipelagi</name>
    <dbReference type="NCBI Taxonomy" id="2726988"/>
    <lineage>
        <taxon>Bacteria</taxon>
        <taxon>Pseudomonadati</taxon>
        <taxon>Pseudomonadota</taxon>
        <taxon>Gammaproteobacteria</taxon>
        <taxon>Alteromonadales</taxon>
        <taxon>Pseudoalteromonadaceae</taxon>
        <taxon>Pseudoalteromonas</taxon>
    </lineage>
</organism>
<comment type="similarity">
    <text evidence="2">Belongs to the thiolase-like superfamily. FabH family.</text>
</comment>
<evidence type="ECO:0000259" key="11">
    <source>
        <dbReference type="Pfam" id="PF08541"/>
    </source>
</evidence>
<dbReference type="AlphaFoldDB" id="A0A849VCG3"/>
<sequence>MKPSYILGTGFYLPSQCVDNHMISKVINTSDEFIRQRIGVETRFHAQPEQACSDLMLAAAKMAIETAKINIEDIDMLIVNTLSPDVHDPSQACILASKLGLEEVPAFDIRAQCSGLLYGINIAKNFIAADDKRCILVVAGELLSKRMDTSDDGRNLAVMLGDGCGAAVISDQPRDNSQMTGKVIDMVINGDGRQWESLVTRVPGTAQRQFHRADDNQQGHSFMRMNGPDVFQHGVSKFCEIAQQLLERNNLAVADIDKFIVHQPNLRMLEEIQARLDIDPQKMPINVTKYGNMASASTAVTLAQSCHEGVVKSADRVLILSYGAGATWAGALVQF</sequence>
<keyword evidence="9" id="KW-0511">Multifunctional enzyme</keyword>
<reference evidence="13 14" key="1">
    <citation type="submission" date="2020-04" db="EMBL/GenBank/DDBJ databases">
        <title>Pseudoalteromonas caenipelagi sp. nov., isolated from a tidal flat.</title>
        <authorList>
            <person name="Park S."/>
            <person name="Yoon J.-H."/>
        </authorList>
    </citation>
    <scope>NUCLEOTIDE SEQUENCE [LARGE SCALE GENOMIC DNA]</scope>
    <source>
        <strain evidence="13 14">JBTF-M23</strain>
    </source>
</reference>
<dbReference type="Proteomes" id="UP000586305">
    <property type="component" value="Unassembled WGS sequence"/>
</dbReference>
<name>A0A849VCG3_9GAMM</name>
<dbReference type="InterPro" id="IPR013747">
    <property type="entry name" value="ACP_syn_III_C"/>
</dbReference>
<dbReference type="CDD" id="cd00830">
    <property type="entry name" value="KAS_III"/>
    <property type="match status" value="1"/>
</dbReference>
<keyword evidence="6" id="KW-0276">Fatty acid metabolism</keyword>
<feature type="domain" description="Beta-ketoacyl-[acyl-carrier-protein] synthase III C-terminal" evidence="11">
    <location>
        <begin position="246"/>
        <end position="334"/>
    </location>
</feature>
<keyword evidence="7" id="KW-0443">Lipid metabolism</keyword>
<dbReference type="Gene3D" id="3.40.47.10">
    <property type="match status" value="2"/>
</dbReference>
<dbReference type="GO" id="GO:0044550">
    <property type="term" value="P:secondary metabolite biosynthetic process"/>
    <property type="evidence" value="ECO:0007669"/>
    <property type="project" value="TreeGrafter"/>
</dbReference>
<evidence type="ECO:0000256" key="8">
    <source>
        <dbReference type="ARBA" id="ARBA00023160"/>
    </source>
</evidence>
<evidence type="ECO:0000313" key="13">
    <source>
        <dbReference type="EMBL" id="NOU51359.1"/>
    </source>
</evidence>
<evidence type="ECO:0000313" key="14">
    <source>
        <dbReference type="Proteomes" id="UP000586305"/>
    </source>
</evidence>
<dbReference type="InterPro" id="IPR016039">
    <property type="entry name" value="Thiolase-like"/>
</dbReference>
<dbReference type="GO" id="GO:0004315">
    <property type="term" value="F:3-oxoacyl-[acyl-carrier-protein] synthase activity"/>
    <property type="evidence" value="ECO:0007669"/>
    <property type="project" value="InterPro"/>
</dbReference>
<dbReference type="GO" id="GO:0006633">
    <property type="term" value="P:fatty acid biosynthetic process"/>
    <property type="evidence" value="ECO:0007669"/>
    <property type="project" value="UniProtKB-KW"/>
</dbReference>
<evidence type="ECO:0000256" key="1">
    <source>
        <dbReference type="ARBA" id="ARBA00005189"/>
    </source>
</evidence>
<keyword evidence="3" id="KW-0963">Cytoplasm</keyword>
<accession>A0A849VCG3</accession>
<gene>
    <name evidence="13" type="ORF">HG263_12550</name>
</gene>
<evidence type="ECO:0000256" key="9">
    <source>
        <dbReference type="ARBA" id="ARBA00023268"/>
    </source>
</evidence>
<keyword evidence="4" id="KW-0444">Lipid biosynthesis</keyword>
<dbReference type="Pfam" id="PF08541">
    <property type="entry name" value="ACP_syn_III_C"/>
    <property type="match status" value="1"/>
</dbReference>
<evidence type="ECO:0000256" key="10">
    <source>
        <dbReference type="ARBA" id="ARBA00023315"/>
    </source>
</evidence>
<evidence type="ECO:0000256" key="7">
    <source>
        <dbReference type="ARBA" id="ARBA00023098"/>
    </source>
</evidence>
<evidence type="ECO:0000259" key="12">
    <source>
        <dbReference type="Pfam" id="PF08545"/>
    </source>
</evidence>
<evidence type="ECO:0000256" key="2">
    <source>
        <dbReference type="ARBA" id="ARBA00008642"/>
    </source>
</evidence>
<dbReference type="EMBL" id="JABBPG010000004">
    <property type="protein sequence ID" value="NOU51359.1"/>
    <property type="molecule type" value="Genomic_DNA"/>
</dbReference>
<evidence type="ECO:0000256" key="3">
    <source>
        <dbReference type="ARBA" id="ARBA00022490"/>
    </source>
</evidence>
<comment type="pathway">
    <text evidence="1">Lipid metabolism.</text>
</comment>
<keyword evidence="8" id="KW-0275">Fatty acid biosynthesis</keyword>
<dbReference type="NCBIfam" id="TIGR00747">
    <property type="entry name" value="fabH"/>
    <property type="match status" value="1"/>
</dbReference>
<evidence type="ECO:0000256" key="4">
    <source>
        <dbReference type="ARBA" id="ARBA00022516"/>
    </source>
</evidence>
<protein>
    <submittedName>
        <fullName evidence="13">Ketoacyl-ACP synthase III</fullName>
    </submittedName>
</protein>
<keyword evidence="10" id="KW-0012">Acyltransferase</keyword>
<keyword evidence="14" id="KW-1185">Reference proteome</keyword>
<dbReference type="NCBIfam" id="NF006829">
    <property type="entry name" value="PRK09352.1"/>
    <property type="match status" value="1"/>
</dbReference>